<gene>
    <name evidence="2" type="ORF">VNO80_07905</name>
</gene>
<accession>A0AAN9NJX6</accession>
<evidence type="ECO:0000256" key="1">
    <source>
        <dbReference type="SAM" id="MobiDB-lite"/>
    </source>
</evidence>
<dbReference type="InterPro" id="IPR038745">
    <property type="entry name" value="AT4G37440-like"/>
</dbReference>
<feature type="compositionally biased region" description="Low complexity" evidence="1">
    <location>
        <begin position="85"/>
        <end position="96"/>
    </location>
</feature>
<dbReference type="PANTHER" id="PTHR34057">
    <property type="entry name" value="ELONGATION FACTOR"/>
    <property type="match status" value="1"/>
</dbReference>
<dbReference type="EMBL" id="JAYMYR010000003">
    <property type="protein sequence ID" value="KAK7374475.1"/>
    <property type="molecule type" value="Genomic_DNA"/>
</dbReference>
<evidence type="ECO:0000313" key="2">
    <source>
        <dbReference type="EMBL" id="KAK7374475.1"/>
    </source>
</evidence>
<comment type="caution">
    <text evidence="2">The sequence shown here is derived from an EMBL/GenBank/DDBJ whole genome shotgun (WGS) entry which is preliminary data.</text>
</comment>
<dbReference type="AlphaFoldDB" id="A0AAN9NJX6"/>
<feature type="compositionally biased region" description="Polar residues" evidence="1">
    <location>
        <begin position="429"/>
        <end position="447"/>
    </location>
</feature>
<sequence length="466" mass="52315">MSSGNVRPEEDALEKENGRVPVLAFSESKEQKVVQHPRSSCQAIEHIPMSVANEEDVQVNIVGSGSIIFGGKAVEDACEDVTDSECSSSSSFGDTDSGTEDASGSAFTDTGIESVPMCDGDQSKTSLSRKNKATTWHWRSFIHPVRWRCKWLELQVKKLNTLALKYDKELAAYDYRKQLEFSKFTTDDPNVKSVPIYDGICTNKVMKRKKRKKAEELDLSSYVSKHSILSYYENKNRGTCMEDFCGDTLNFTEEVKFNDTLSSADLEDNDKTIIDIIKCIEELQSHVGKLKTRIDNVVRENPGKFCSVTQLGMIGPSNGLNHSGRNSNSLVGNDNTFPVRFVRASSQYNSELNAEDLLLTQNTVPTRAMATPFIETTNMPQLEFLQENTKDEILIQNQAAKEGLHDFESVRNQFMEKTKESVEEHKSVSTENAVSALQVGSASNSNLRRSKRRGRRKIISKGWKRR</sequence>
<feature type="region of interest" description="Disordered" evidence="1">
    <location>
        <begin position="1"/>
        <end position="20"/>
    </location>
</feature>
<feature type="compositionally biased region" description="Basic residues" evidence="1">
    <location>
        <begin position="448"/>
        <end position="466"/>
    </location>
</feature>
<dbReference type="CDD" id="cd11650">
    <property type="entry name" value="AT4G37440_like"/>
    <property type="match status" value="1"/>
</dbReference>
<name>A0AAN9NJX6_PHACN</name>
<dbReference type="Proteomes" id="UP001374584">
    <property type="component" value="Unassembled WGS sequence"/>
</dbReference>
<protein>
    <submittedName>
        <fullName evidence="2">Uncharacterized protein</fullName>
    </submittedName>
</protein>
<reference evidence="2 3" key="1">
    <citation type="submission" date="2024-01" db="EMBL/GenBank/DDBJ databases">
        <title>The genomes of 5 underutilized Papilionoideae crops provide insights into root nodulation and disease resistanc.</title>
        <authorList>
            <person name="Jiang F."/>
        </authorList>
    </citation>
    <scope>NUCLEOTIDE SEQUENCE [LARGE SCALE GENOMIC DNA]</scope>
    <source>
        <strain evidence="2">JINMINGXINNONG_FW02</strain>
        <tissue evidence="2">Leaves</tissue>
    </source>
</reference>
<feature type="region of interest" description="Disordered" evidence="1">
    <location>
        <begin position="85"/>
        <end position="126"/>
    </location>
</feature>
<evidence type="ECO:0000313" key="3">
    <source>
        <dbReference type="Proteomes" id="UP001374584"/>
    </source>
</evidence>
<organism evidence="2 3">
    <name type="scientific">Phaseolus coccineus</name>
    <name type="common">Scarlet runner bean</name>
    <name type="synonym">Phaseolus multiflorus</name>
    <dbReference type="NCBI Taxonomy" id="3886"/>
    <lineage>
        <taxon>Eukaryota</taxon>
        <taxon>Viridiplantae</taxon>
        <taxon>Streptophyta</taxon>
        <taxon>Embryophyta</taxon>
        <taxon>Tracheophyta</taxon>
        <taxon>Spermatophyta</taxon>
        <taxon>Magnoliopsida</taxon>
        <taxon>eudicotyledons</taxon>
        <taxon>Gunneridae</taxon>
        <taxon>Pentapetalae</taxon>
        <taxon>rosids</taxon>
        <taxon>fabids</taxon>
        <taxon>Fabales</taxon>
        <taxon>Fabaceae</taxon>
        <taxon>Papilionoideae</taxon>
        <taxon>50 kb inversion clade</taxon>
        <taxon>NPAAA clade</taxon>
        <taxon>indigoferoid/millettioid clade</taxon>
        <taxon>Phaseoleae</taxon>
        <taxon>Phaseolus</taxon>
    </lineage>
</organism>
<feature type="compositionally biased region" description="Basic and acidic residues" evidence="1">
    <location>
        <begin position="7"/>
        <end position="18"/>
    </location>
</feature>
<proteinExistence type="predicted"/>
<keyword evidence="3" id="KW-1185">Reference proteome</keyword>
<feature type="region of interest" description="Disordered" evidence="1">
    <location>
        <begin position="422"/>
        <end position="466"/>
    </location>
</feature>
<dbReference type="PANTHER" id="PTHR34057:SF17">
    <property type="match status" value="1"/>
</dbReference>